<comment type="caution">
    <text evidence="9">The sequence shown here is derived from an EMBL/GenBank/DDBJ whole genome shotgun (WGS) entry which is preliminary data.</text>
</comment>
<dbReference type="PANTHER" id="PTHR17224:SF1">
    <property type="entry name" value="PEPTIDYL-TRNA HYDROLASE"/>
    <property type="match status" value="1"/>
</dbReference>
<evidence type="ECO:0000256" key="4">
    <source>
        <dbReference type="ARBA" id="ARBA00022884"/>
    </source>
</evidence>
<dbReference type="EMBL" id="PSRQ01000047">
    <property type="protein sequence ID" value="PWU23054.1"/>
    <property type="molecule type" value="Genomic_DNA"/>
</dbReference>
<dbReference type="Pfam" id="PF01195">
    <property type="entry name" value="Pept_tRNA_hydro"/>
    <property type="match status" value="1"/>
</dbReference>
<proteinExistence type="inferred from homology"/>
<evidence type="ECO:0000256" key="2">
    <source>
        <dbReference type="ARBA" id="ARBA00022555"/>
    </source>
</evidence>
<keyword evidence="4" id="KW-0694">RNA-binding</keyword>
<dbReference type="CDD" id="cd00462">
    <property type="entry name" value="PTH"/>
    <property type="match status" value="1"/>
</dbReference>
<reference evidence="9 10" key="1">
    <citation type="submission" date="2018-02" db="EMBL/GenBank/DDBJ databases">
        <title>Genomic Reconstructions from Amazon Rainforest and Pasture Soil Reveal Novel Insights into the Physiology of Candidate Phyla in Tropical Sites.</title>
        <authorList>
            <person name="Kroeger M.E."/>
            <person name="Delmont T."/>
            <person name="Eren A.M."/>
            <person name="Guo J."/>
            <person name="Meyer K.M."/>
            <person name="Khan K."/>
            <person name="Rodrigues J.L.M."/>
            <person name="Bohannan B.J.M."/>
            <person name="Tringe S."/>
            <person name="Borges C.D."/>
            <person name="Tiedje J."/>
            <person name="Tsai S.M."/>
            <person name="Nusslein K."/>
        </authorList>
    </citation>
    <scope>NUCLEOTIDE SEQUENCE [LARGE SCALE GENOMIC DNA]</scope>
    <source>
        <strain evidence="9">Amazon FNV 2010 28 9</strain>
    </source>
</reference>
<dbReference type="GO" id="GO:0004045">
    <property type="term" value="F:peptidyl-tRNA hydrolase activity"/>
    <property type="evidence" value="ECO:0007669"/>
    <property type="project" value="UniProtKB-EC"/>
</dbReference>
<comment type="similarity">
    <text evidence="5 8">Belongs to the PTH family.</text>
</comment>
<keyword evidence="2" id="KW-0820">tRNA-binding</keyword>
<dbReference type="InterPro" id="IPR036416">
    <property type="entry name" value="Pept_tRNA_hydro_sf"/>
</dbReference>
<dbReference type="PANTHER" id="PTHR17224">
    <property type="entry name" value="PEPTIDYL-TRNA HYDROLASE"/>
    <property type="match status" value="1"/>
</dbReference>
<dbReference type="AlphaFoldDB" id="A0A317JS83"/>
<sequence length="186" mass="21210">MYFIVGLGNPGPEYERTRHNVGFMALDALAQRFGVSFHFAQKWNGEVAKIPNGFLIKPHTYMNESGVCVQKVIHFYDHSSLILPSKRGGNLELRNVFVFHDDLDMKVGTHKFIFGKGPKVHNGVNSIREHLGTDQFWYVRFGIDGRDPGTRIEPQTYVLSPFTSDEQPLMKKAIVAEVEKVYQILK</sequence>
<comment type="catalytic activity">
    <reaction evidence="7">
        <text>an N-acyl-L-alpha-aminoacyl-tRNA + H2O = an N-acyl-L-amino acid + a tRNA + H(+)</text>
        <dbReference type="Rhea" id="RHEA:54448"/>
        <dbReference type="Rhea" id="RHEA-COMP:10123"/>
        <dbReference type="Rhea" id="RHEA-COMP:13883"/>
        <dbReference type="ChEBI" id="CHEBI:15377"/>
        <dbReference type="ChEBI" id="CHEBI:15378"/>
        <dbReference type="ChEBI" id="CHEBI:59874"/>
        <dbReference type="ChEBI" id="CHEBI:78442"/>
        <dbReference type="ChEBI" id="CHEBI:138191"/>
        <dbReference type="EC" id="3.1.1.29"/>
    </reaction>
</comment>
<keyword evidence="3 7" id="KW-0378">Hydrolase</keyword>
<gene>
    <name evidence="9" type="ORF">C5B42_04265</name>
</gene>
<dbReference type="InterPro" id="IPR001328">
    <property type="entry name" value="Pept_tRNA_hydro"/>
</dbReference>
<evidence type="ECO:0000313" key="9">
    <source>
        <dbReference type="EMBL" id="PWU23054.1"/>
    </source>
</evidence>
<evidence type="ECO:0000256" key="6">
    <source>
        <dbReference type="ARBA" id="ARBA00050038"/>
    </source>
</evidence>
<evidence type="ECO:0000256" key="5">
    <source>
        <dbReference type="ARBA" id="ARBA00038063"/>
    </source>
</evidence>
<dbReference type="Proteomes" id="UP000246104">
    <property type="component" value="Unassembled WGS sequence"/>
</dbReference>
<evidence type="ECO:0000256" key="7">
    <source>
        <dbReference type="RuleBase" id="RU000673"/>
    </source>
</evidence>
<dbReference type="PROSITE" id="PS01195">
    <property type="entry name" value="PEPT_TRNA_HYDROL_1"/>
    <property type="match status" value="1"/>
</dbReference>
<evidence type="ECO:0000313" key="10">
    <source>
        <dbReference type="Proteomes" id="UP000246104"/>
    </source>
</evidence>
<dbReference type="InterPro" id="IPR018171">
    <property type="entry name" value="Pept_tRNA_hydro_CS"/>
</dbReference>
<evidence type="ECO:0000256" key="8">
    <source>
        <dbReference type="RuleBase" id="RU004320"/>
    </source>
</evidence>
<dbReference type="GO" id="GO:0000049">
    <property type="term" value="F:tRNA binding"/>
    <property type="evidence" value="ECO:0007669"/>
    <property type="project" value="UniProtKB-KW"/>
</dbReference>
<name>A0A317JS83_9BACT</name>
<organism evidence="9 10">
    <name type="scientific">Candidatus Cerribacteria bacterium 'Amazon FNV 2010 28 9'</name>
    <dbReference type="NCBI Taxonomy" id="2081795"/>
    <lineage>
        <taxon>Bacteria</taxon>
        <taxon>Candidatus Cerribacteria</taxon>
    </lineage>
</organism>
<dbReference type="NCBIfam" id="TIGR00447">
    <property type="entry name" value="pth"/>
    <property type="match status" value="1"/>
</dbReference>
<evidence type="ECO:0000256" key="3">
    <source>
        <dbReference type="ARBA" id="ARBA00022801"/>
    </source>
</evidence>
<dbReference type="SUPFAM" id="SSF53178">
    <property type="entry name" value="Peptidyl-tRNA hydrolase-like"/>
    <property type="match status" value="1"/>
</dbReference>
<dbReference type="Gene3D" id="3.40.50.1470">
    <property type="entry name" value="Peptidyl-tRNA hydrolase"/>
    <property type="match status" value="1"/>
</dbReference>
<dbReference type="EC" id="3.1.1.29" evidence="1 7"/>
<accession>A0A317JS83</accession>
<evidence type="ECO:0000256" key="1">
    <source>
        <dbReference type="ARBA" id="ARBA00013260"/>
    </source>
</evidence>
<protein>
    <recommendedName>
        <fullName evidence="6 7">Peptidyl-tRNA hydrolase</fullName>
        <ecNumber evidence="1 7">3.1.1.29</ecNumber>
    </recommendedName>
</protein>